<reference evidence="2" key="1">
    <citation type="submission" date="2023-03" db="EMBL/GenBank/DDBJ databases">
        <authorList>
            <person name="Julca I."/>
        </authorList>
    </citation>
    <scope>NUCLEOTIDE SEQUENCE</scope>
</reference>
<organism evidence="2 3">
    <name type="scientific">Oldenlandia corymbosa var. corymbosa</name>
    <dbReference type="NCBI Taxonomy" id="529605"/>
    <lineage>
        <taxon>Eukaryota</taxon>
        <taxon>Viridiplantae</taxon>
        <taxon>Streptophyta</taxon>
        <taxon>Embryophyta</taxon>
        <taxon>Tracheophyta</taxon>
        <taxon>Spermatophyta</taxon>
        <taxon>Magnoliopsida</taxon>
        <taxon>eudicotyledons</taxon>
        <taxon>Gunneridae</taxon>
        <taxon>Pentapetalae</taxon>
        <taxon>asterids</taxon>
        <taxon>lamiids</taxon>
        <taxon>Gentianales</taxon>
        <taxon>Rubiaceae</taxon>
        <taxon>Rubioideae</taxon>
        <taxon>Spermacoceae</taxon>
        <taxon>Hedyotis-Oldenlandia complex</taxon>
        <taxon>Oldenlandia</taxon>
    </lineage>
</organism>
<dbReference type="PANTHER" id="PTHR31676:SF114">
    <property type="entry name" value="DUF538 FAMILY PROTEIN"/>
    <property type="match status" value="1"/>
</dbReference>
<dbReference type="AlphaFoldDB" id="A0AAV1DCS8"/>
<dbReference type="Gene3D" id="2.30.240.10">
    <property type="entry name" value="At5g01610-like"/>
    <property type="match status" value="1"/>
</dbReference>
<evidence type="ECO:0000313" key="2">
    <source>
        <dbReference type="EMBL" id="CAI9105408.1"/>
    </source>
</evidence>
<dbReference type="PANTHER" id="PTHR31676">
    <property type="entry name" value="T31J12.3 PROTEIN-RELATED"/>
    <property type="match status" value="1"/>
</dbReference>
<keyword evidence="3" id="KW-1185">Reference proteome</keyword>
<dbReference type="EMBL" id="OX459122">
    <property type="protein sequence ID" value="CAI9105408.1"/>
    <property type="molecule type" value="Genomic_DNA"/>
</dbReference>
<name>A0AAV1DCS8_OLDCO</name>
<accession>A0AAV1DCS8</accession>
<dbReference type="SUPFAM" id="SSF141562">
    <property type="entry name" value="At5g01610-like"/>
    <property type="match status" value="1"/>
</dbReference>
<sequence>MTSPTGKKILHFSFLIISLAHLLPLSASSPAAIITPYAVAAAGNSTPTVYEALEEYGFPIGILPKGITRYELDRATGKFAVYLNKTCTFTIDGYSLRYRTKITGVISYQKLTNLSGVQVKILFLWLGIGEVSVAGNDMDFSVGIASADFPLNNFYESPQCGCGFDCVDHGRRRRRFGWKHLVSSS</sequence>
<feature type="signal peptide" evidence="1">
    <location>
        <begin position="1"/>
        <end position="28"/>
    </location>
</feature>
<proteinExistence type="predicted"/>
<dbReference type="InterPro" id="IPR007493">
    <property type="entry name" value="DUF538"/>
</dbReference>
<evidence type="ECO:0000313" key="3">
    <source>
        <dbReference type="Proteomes" id="UP001161247"/>
    </source>
</evidence>
<protein>
    <submittedName>
        <fullName evidence="2">OLC1v1004321C1</fullName>
    </submittedName>
</protein>
<keyword evidence="1" id="KW-0732">Signal</keyword>
<dbReference type="InterPro" id="IPR036758">
    <property type="entry name" value="At5g01610-like"/>
</dbReference>
<dbReference type="Proteomes" id="UP001161247">
    <property type="component" value="Chromosome 5"/>
</dbReference>
<evidence type="ECO:0000256" key="1">
    <source>
        <dbReference type="SAM" id="SignalP"/>
    </source>
</evidence>
<dbReference type="Pfam" id="PF04398">
    <property type="entry name" value="DUF538"/>
    <property type="match status" value="1"/>
</dbReference>
<feature type="chain" id="PRO_5043707166" evidence="1">
    <location>
        <begin position="29"/>
        <end position="185"/>
    </location>
</feature>
<gene>
    <name evidence="2" type="ORF">OLC1_LOCUS14112</name>
</gene>